<feature type="region of interest" description="Disordered" evidence="1">
    <location>
        <begin position="32"/>
        <end position="146"/>
    </location>
</feature>
<dbReference type="EMBL" id="JBEFKJ010000008">
    <property type="protein sequence ID" value="KAL2044930.1"/>
    <property type="molecule type" value="Genomic_DNA"/>
</dbReference>
<sequence>MLLANAIIIVYAIMSSFRKAVILPSPKTLQRLISSQSPTSQCRSTQDHPPPRHLTSPPSNKSKPIIPPHPPPQPPLPSQPLHISPFLPLLADKPHPLLNNRLQSSSPSPNPTTTDPPPTQRQRLPNNHEQKQNRRDEETPKEYEHG</sequence>
<evidence type="ECO:0000313" key="2">
    <source>
        <dbReference type="EMBL" id="KAL2044930.1"/>
    </source>
</evidence>
<keyword evidence="3" id="KW-1185">Reference proteome</keyword>
<proteinExistence type="predicted"/>
<feature type="compositionally biased region" description="Basic and acidic residues" evidence="1">
    <location>
        <begin position="126"/>
        <end position="146"/>
    </location>
</feature>
<comment type="caution">
    <text evidence="2">The sequence shown here is derived from an EMBL/GenBank/DDBJ whole genome shotgun (WGS) entry which is preliminary data.</text>
</comment>
<reference evidence="2 3" key="1">
    <citation type="submission" date="2024-09" db="EMBL/GenBank/DDBJ databases">
        <title>Rethinking Asexuality: The Enigmatic Case of Functional Sexual Genes in Lepraria (Stereocaulaceae).</title>
        <authorList>
            <person name="Doellman M."/>
            <person name="Sun Y."/>
            <person name="Barcenas-Pena A."/>
            <person name="Lumbsch H.T."/>
            <person name="Grewe F."/>
        </authorList>
    </citation>
    <scope>NUCLEOTIDE SEQUENCE [LARGE SCALE GENOMIC DNA]</scope>
    <source>
        <strain evidence="2 3">Mercado 3170</strain>
    </source>
</reference>
<protein>
    <submittedName>
        <fullName evidence="2">Uncharacterized protein</fullName>
    </submittedName>
</protein>
<organism evidence="2 3">
    <name type="scientific">Stereocaulon virgatum</name>
    <dbReference type="NCBI Taxonomy" id="373712"/>
    <lineage>
        <taxon>Eukaryota</taxon>
        <taxon>Fungi</taxon>
        <taxon>Dikarya</taxon>
        <taxon>Ascomycota</taxon>
        <taxon>Pezizomycotina</taxon>
        <taxon>Lecanoromycetes</taxon>
        <taxon>OSLEUM clade</taxon>
        <taxon>Lecanoromycetidae</taxon>
        <taxon>Lecanorales</taxon>
        <taxon>Lecanorineae</taxon>
        <taxon>Stereocaulaceae</taxon>
        <taxon>Stereocaulon</taxon>
    </lineage>
</organism>
<feature type="compositionally biased region" description="Pro residues" evidence="1">
    <location>
        <begin position="65"/>
        <end position="78"/>
    </location>
</feature>
<feature type="compositionally biased region" description="Polar residues" evidence="1">
    <location>
        <begin position="32"/>
        <end position="44"/>
    </location>
</feature>
<evidence type="ECO:0000313" key="3">
    <source>
        <dbReference type="Proteomes" id="UP001590950"/>
    </source>
</evidence>
<accession>A0ABR4AGQ0</accession>
<dbReference type="Proteomes" id="UP001590950">
    <property type="component" value="Unassembled WGS sequence"/>
</dbReference>
<evidence type="ECO:0000256" key="1">
    <source>
        <dbReference type="SAM" id="MobiDB-lite"/>
    </source>
</evidence>
<gene>
    <name evidence="2" type="ORF">N7G274_002705</name>
</gene>
<name>A0ABR4AGQ0_9LECA</name>
<feature type="compositionally biased region" description="Pro residues" evidence="1">
    <location>
        <begin position="108"/>
        <end position="119"/>
    </location>
</feature>